<dbReference type="InterPro" id="IPR036734">
    <property type="entry name" value="Neur_chan_lig-bd_sf"/>
</dbReference>
<dbReference type="Pfam" id="PF02932">
    <property type="entry name" value="Neur_chan_memb"/>
    <property type="match status" value="1"/>
</dbReference>
<evidence type="ECO:0000256" key="9">
    <source>
        <dbReference type="ARBA" id="ARBA00023136"/>
    </source>
</evidence>
<keyword evidence="10" id="KW-1015">Disulfide bond</keyword>
<dbReference type="EMBL" id="MF179124">
    <property type="protein sequence ID" value="ASK12220.1"/>
    <property type="molecule type" value="mRNA"/>
</dbReference>
<dbReference type="Gene3D" id="2.70.170.10">
    <property type="entry name" value="Neurotransmitter-gated ion-channel ligand-binding domain"/>
    <property type="match status" value="1"/>
</dbReference>
<keyword evidence="6 17" id="KW-1133">Transmembrane helix</keyword>
<keyword evidence="8 17" id="KW-0406">Ion transport</keyword>
<keyword evidence="14" id="KW-1071">Ligand-gated ion channel</keyword>
<accession>A0A220QTI4</accession>
<sequence>MLLVVLMVMCVVPGLVEGRKEPDPSAKRLHHDLMSHYNALVKPSGGPNHQLTVKMGLRLSQVLDVDEKNQIITISVWLRQEWDDLRLKWDPSDHGGVHKLNIPSDDLWKPDIVLYNNADGDFVVTLKTKATVYHTGKIVWEPPAIYKSYCPIDVEFFPFDMQECFMKFSSWTYNGFEVDLQHVCNGTTVDDSVIIPRGIDMKDYYYNVEWDVLNVTARRNVKFYPCCEEPFPDITFMITLRRRTLFYTLNLIMPCIAISCLTVLVFYLPSDSGEKITLSISILLALTVFFLLLSDMNPPTSLVIPLIGKYLLFIMIVVTASIFLTVYTLHINFKTPTTDQMSPWVKRIFTEILPRALLMKRPELESQGTKMGTALGHRTPDSREAQHLPPEGDWGAYENLRQRHESGESVASSSVDNTGSTRFPPEVVDALKGVRFIANHLRQSDKELAEERDWKYICMVIDRFFLYIFTTACFGGTLSIFLYAPSLYDPRTHIALTDLNSTCQY</sequence>
<dbReference type="NCBIfam" id="TIGR00860">
    <property type="entry name" value="LIC"/>
    <property type="match status" value="1"/>
</dbReference>
<evidence type="ECO:0000256" key="17">
    <source>
        <dbReference type="RuleBase" id="RU000687"/>
    </source>
</evidence>
<dbReference type="GO" id="GO:0045211">
    <property type="term" value="C:postsynaptic membrane"/>
    <property type="evidence" value="ECO:0007669"/>
    <property type="project" value="UniProtKB-SubCell"/>
</dbReference>
<feature type="signal peptide" evidence="17">
    <location>
        <begin position="1"/>
        <end position="18"/>
    </location>
</feature>
<keyword evidence="9 17" id="KW-0472">Membrane</keyword>
<evidence type="ECO:0000256" key="13">
    <source>
        <dbReference type="ARBA" id="ARBA00023257"/>
    </source>
</evidence>
<evidence type="ECO:0000256" key="4">
    <source>
        <dbReference type="ARBA" id="ARBA00022692"/>
    </source>
</evidence>
<dbReference type="PRINTS" id="PR00254">
    <property type="entry name" value="NICOTINICR"/>
</dbReference>
<evidence type="ECO:0000256" key="14">
    <source>
        <dbReference type="ARBA" id="ARBA00023286"/>
    </source>
</evidence>
<dbReference type="FunFam" id="1.20.58.390:FF:000022">
    <property type="entry name" value="Nicotinic acetylcholine receptor subunit alpha4"/>
    <property type="match status" value="1"/>
</dbReference>
<dbReference type="CDD" id="cd19064">
    <property type="entry name" value="LGIC_TM_nAChR"/>
    <property type="match status" value="1"/>
</dbReference>
<evidence type="ECO:0000256" key="5">
    <source>
        <dbReference type="ARBA" id="ARBA00022729"/>
    </source>
</evidence>
<dbReference type="PRINTS" id="PR00252">
    <property type="entry name" value="NRIONCHANNEL"/>
</dbReference>
<feature type="transmembrane region" description="Helical" evidence="17">
    <location>
        <begin position="306"/>
        <end position="329"/>
    </location>
</feature>
<dbReference type="GO" id="GO:0004888">
    <property type="term" value="F:transmembrane signaling receptor activity"/>
    <property type="evidence" value="ECO:0007669"/>
    <property type="project" value="InterPro"/>
</dbReference>
<feature type="transmembrane region" description="Helical" evidence="17">
    <location>
        <begin position="245"/>
        <end position="269"/>
    </location>
</feature>
<feature type="domain" description="Neurotransmitter-gated ion-channel ligand-binding" evidence="19">
    <location>
        <begin position="27"/>
        <end position="244"/>
    </location>
</feature>
<comment type="similarity">
    <text evidence="1">Belongs to the ligand-gated ion channel (TC 1.A.9) family. Acetylcholine receptor (TC 1.A.9.1) subfamily.</text>
</comment>
<dbReference type="InterPro" id="IPR006202">
    <property type="entry name" value="Neur_chan_lig-bd"/>
</dbReference>
<dbReference type="InterPro" id="IPR006029">
    <property type="entry name" value="Neurotrans-gated_channel_TM"/>
</dbReference>
<feature type="transmembrane region" description="Helical" evidence="17">
    <location>
        <begin position="276"/>
        <end position="294"/>
    </location>
</feature>
<evidence type="ECO:0000256" key="10">
    <source>
        <dbReference type="ARBA" id="ARBA00023157"/>
    </source>
</evidence>
<organism evidence="21">
    <name type="scientific">Conus betulinus</name>
    <name type="common">Beech cone</name>
    <dbReference type="NCBI Taxonomy" id="89764"/>
    <lineage>
        <taxon>Eukaryota</taxon>
        <taxon>Metazoa</taxon>
        <taxon>Spiralia</taxon>
        <taxon>Lophotrochozoa</taxon>
        <taxon>Mollusca</taxon>
        <taxon>Gastropoda</taxon>
        <taxon>Caenogastropoda</taxon>
        <taxon>Neogastropoda</taxon>
        <taxon>Conoidea</taxon>
        <taxon>Conidae</taxon>
        <taxon>Conus</taxon>
        <taxon>Dendroconus</taxon>
    </lineage>
</organism>
<name>A0A220QTI4_CONBE</name>
<dbReference type="CDD" id="cd19031">
    <property type="entry name" value="LGIC_ECD_nAChR_proto_alpha-like"/>
    <property type="match status" value="1"/>
</dbReference>
<evidence type="ECO:0000256" key="1">
    <source>
        <dbReference type="ARBA" id="ARBA00009237"/>
    </source>
</evidence>
<keyword evidence="13" id="KW-0628">Postsynaptic cell membrane</keyword>
<comment type="subcellular location">
    <subcellularLocation>
        <location evidence="16">Postsynaptic cell membrane</location>
        <topology evidence="16">Multi-pass membrane protein</topology>
    </subcellularLocation>
</comment>
<evidence type="ECO:0000256" key="15">
    <source>
        <dbReference type="ARBA" id="ARBA00023303"/>
    </source>
</evidence>
<evidence type="ECO:0000256" key="6">
    <source>
        <dbReference type="ARBA" id="ARBA00022989"/>
    </source>
</evidence>
<keyword evidence="3" id="KW-1003">Cell membrane</keyword>
<dbReference type="PROSITE" id="PS00236">
    <property type="entry name" value="NEUROTR_ION_CHANNEL"/>
    <property type="match status" value="1"/>
</dbReference>
<evidence type="ECO:0000256" key="16">
    <source>
        <dbReference type="ARBA" id="ARBA00034104"/>
    </source>
</evidence>
<dbReference type="InterPro" id="IPR002394">
    <property type="entry name" value="Nicotinic_acetylcholine_rcpt"/>
</dbReference>
<dbReference type="PANTHER" id="PTHR18945">
    <property type="entry name" value="NEUROTRANSMITTER GATED ION CHANNEL"/>
    <property type="match status" value="1"/>
</dbReference>
<dbReference type="AlphaFoldDB" id="A0A220QTI4"/>
<feature type="chain" id="PRO_5022260652" evidence="17">
    <location>
        <begin position="19"/>
        <end position="505"/>
    </location>
</feature>
<dbReference type="SUPFAM" id="SSF63712">
    <property type="entry name" value="Nicotinic receptor ligand binding domain-like"/>
    <property type="match status" value="1"/>
</dbReference>
<evidence type="ECO:0000256" key="8">
    <source>
        <dbReference type="ARBA" id="ARBA00023065"/>
    </source>
</evidence>
<dbReference type="GO" id="GO:0007271">
    <property type="term" value="P:synaptic transmission, cholinergic"/>
    <property type="evidence" value="ECO:0007669"/>
    <property type="project" value="UniProtKB-ARBA"/>
</dbReference>
<dbReference type="FunFam" id="1.20.58.390:FF:000001">
    <property type="entry name" value="Neuronal nicotinic acetylcholine receptor subunit 3"/>
    <property type="match status" value="1"/>
</dbReference>
<dbReference type="InterPro" id="IPR006201">
    <property type="entry name" value="Neur_channel"/>
</dbReference>
<keyword evidence="15 17" id="KW-0407">Ion channel</keyword>
<dbReference type="InterPro" id="IPR018000">
    <property type="entry name" value="Neurotransmitter_ion_chnl_CS"/>
</dbReference>
<dbReference type="GO" id="GO:0022848">
    <property type="term" value="F:acetylcholine-gated monoatomic cation-selective channel activity"/>
    <property type="evidence" value="ECO:0007669"/>
    <property type="project" value="InterPro"/>
</dbReference>
<evidence type="ECO:0000256" key="18">
    <source>
        <dbReference type="SAM" id="MobiDB-lite"/>
    </source>
</evidence>
<evidence type="ECO:0000259" key="20">
    <source>
        <dbReference type="Pfam" id="PF02932"/>
    </source>
</evidence>
<evidence type="ECO:0000256" key="2">
    <source>
        <dbReference type="ARBA" id="ARBA00022448"/>
    </source>
</evidence>
<keyword evidence="12" id="KW-0325">Glycoprotein</keyword>
<keyword evidence="5 17" id="KW-0732">Signal</keyword>
<dbReference type="Pfam" id="PF02931">
    <property type="entry name" value="Neur_chan_LBD"/>
    <property type="match status" value="1"/>
</dbReference>
<dbReference type="FunFam" id="2.70.170.10:FF:000013">
    <property type="entry name" value="Acetylcholine receptor subunit alpha"/>
    <property type="match status" value="1"/>
</dbReference>
<evidence type="ECO:0000256" key="3">
    <source>
        <dbReference type="ARBA" id="ARBA00022475"/>
    </source>
</evidence>
<keyword evidence="2 17" id="KW-0813">Transport</keyword>
<keyword evidence="11 21" id="KW-0675">Receptor</keyword>
<protein>
    <submittedName>
        <fullName evidence="21">Nicotinic acetylcholine receptor alpha 2-like protein</fullName>
    </submittedName>
</protein>
<proteinExistence type="evidence at transcript level"/>
<evidence type="ECO:0000259" key="19">
    <source>
        <dbReference type="Pfam" id="PF02931"/>
    </source>
</evidence>
<feature type="region of interest" description="Disordered" evidence="18">
    <location>
        <begin position="365"/>
        <end position="391"/>
    </location>
</feature>
<evidence type="ECO:0000256" key="12">
    <source>
        <dbReference type="ARBA" id="ARBA00023180"/>
    </source>
</evidence>
<reference evidence="21" key="1">
    <citation type="submission" date="2017-05" db="EMBL/GenBank/DDBJ databases">
        <title>A transcriptomic survey of ion-channel-based conotoxins in Chinese tubular cone snail (Conus betulins).</title>
        <authorList>
            <person name="Huang Y."/>
            <person name="Peng C."/>
        </authorList>
    </citation>
    <scope>NUCLEOTIDE SEQUENCE</scope>
</reference>
<feature type="domain" description="Neurotransmitter-gated ion-channel transmembrane" evidence="20">
    <location>
        <begin position="251"/>
        <end position="481"/>
    </location>
</feature>
<dbReference type="InterPro" id="IPR036719">
    <property type="entry name" value="Neuro-gated_channel_TM_sf"/>
</dbReference>
<evidence type="ECO:0000256" key="11">
    <source>
        <dbReference type="ARBA" id="ARBA00023170"/>
    </source>
</evidence>
<evidence type="ECO:0000313" key="21">
    <source>
        <dbReference type="EMBL" id="ASK12220.1"/>
    </source>
</evidence>
<keyword evidence="4 17" id="KW-0812">Transmembrane</keyword>
<dbReference type="InterPro" id="IPR038050">
    <property type="entry name" value="Neuro_actylchol_rec"/>
</dbReference>
<dbReference type="SUPFAM" id="SSF90112">
    <property type="entry name" value="Neurotransmitter-gated ion-channel transmembrane pore"/>
    <property type="match status" value="1"/>
</dbReference>
<keyword evidence="7" id="KW-0770">Synapse</keyword>
<evidence type="ECO:0000256" key="7">
    <source>
        <dbReference type="ARBA" id="ARBA00023018"/>
    </source>
</evidence>
<feature type="transmembrane region" description="Helical" evidence="17">
    <location>
        <begin position="464"/>
        <end position="484"/>
    </location>
</feature>
<dbReference type="Gene3D" id="1.20.58.390">
    <property type="entry name" value="Neurotransmitter-gated ion-channel transmembrane domain"/>
    <property type="match status" value="2"/>
</dbReference>